<feature type="transmembrane region" description="Helical" evidence="6">
    <location>
        <begin position="272"/>
        <end position="291"/>
    </location>
</feature>
<gene>
    <name evidence="8" type="ORF">HS088_TW22G00443</name>
</gene>
<comment type="caution">
    <text evidence="8">The sequence shown here is derived from an EMBL/GenBank/DDBJ whole genome shotgun (WGS) entry which is preliminary data.</text>
</comment>
<dbReference type="InterPro" id="IPR000620">
    <property type="entry name" value="EamA_dom"/>
</dbReference>
<evidence type="ECO:0000256" key="4">
    <source>
        <dbReference type="ARBA" id="ARBA00022989"/>
    </source>
</evidence>
<protein>
    <recommendedName>
        <fullName evidence="6">WAT1-related protein</fullName>
    </recommendedName>
</protein>
<dbReference type="InParanoid" id="A0A7J7BY19"/>
<keyword evidence="4 6" id="KW-1133">Transmembrane helix</keyword>
<feature type="domain" description="EamA" evidence="7">
    <location>
        <begin position="22"/>
        <end position="148"/>
    </location>
</feature>
<evidence type="ECO:0000256" key="1">
    <source>
        <dbReference type="ARBA" id="ARBA00004141"/>
    </source>
</evidence>
<dbReference type="PANTHER" id="PTHR31218">
    <property type="entry name" value="WAT1-RELATED PROTEIN"/>
    <property type="match status" value="1"/>
</dbReference>
<evidence type="ECO:0000259" key="7">
    <source>
        <dbReference type="Pfam" id="PF00892"/>
    </source>
</evidence>
<dbReference type="OrthoDB" id="1728340at2759"/>
<keyword evidence="9" id="KW-1185">Reference proteome</keyword>
<evidence type="ECO:0000256" key="3">
    <source>
        <dbReference type="ARBA" id="ARBA00022692"/>
    </source>
</evidence>
<comment type="subcellular location">
    <subcellularLocation>
        <location evidence="1 6">Membrane</location>
        <topology evidence="1 6">Multi-pass membrane protein</topology>
    </subcellularLocation>
</comment>
<keyword evidence="5 6" id="KW-0472">Membrane</keyword>
<evidence type="ECO:0000313" key="9">
    <source>
        <dbReference type="Proteomes" id="UP000593562"/>
    </source>
</evidence>
<accession>A0A7J7BY19</accession>
<evidence type="ECO:0000256" key="2">
    <source>
        <dbReference type="ARBA" id="ARBA00007635"/>
    </source>
</evidence>
<feature type="transmembrane region" description="Helical" evidence="6">
    <location>
        <begin position="241"/>
        <end position="265"/>
    </location>
</feature>
<dbReference type="EMBL" id="JAAARO010000022">
    <property type="protein sequence ID" value="KAF5726761.1"/>
    <property type="molecule type" value="Genomic_DNA"/>
</dbReference>
<reference evidence="8 9" key="1">
    <citation type="journal article" date="2020" name="Nat. Commun.">
        <title>Genome of Tripterygium wilfordii and identification of cytochrome P450 involved in triptolide biosynthesis.</title>
        <authorList>
            <person name="Tu L."/>
            <person name="Su P."/>
            <person name="Zhang Z."/>
            <person name="Gao L."/>
            <person name="Wang J."/>
            <person name="Hu T."/>
            <person name="Zhou J."/>
            <person name="Zhang Y."/>
            <person name="Zhao Y."/>
            <person name="Liu Y."/>
            <person name="Song Y."/>
            <person name="Tong Y."/>
            <person name="Lu Y."/>
            <person name="Yang J."/>
            <person name="Xu C."/>
            <person name="Jia M."/>
            <person name="Peters R.J."/>
            <person name="Huang L."/>
            <person name="Gao W."/>
        </authorList>
    </citation>
    <scope>NUCLEOTIDE SEQUENCE [LARGE SCALE GENOMIC DNA]</scope>
    <source>
        <strain evidence="9">cv. XIE 37</strain>
        <tissue evidence="8">Leaf</tissue>
    </source>
</reference>
<name>A0A7J7BY19_TRIWF</name>
<feature type="transmembrane region" description="Helical" evidence="6">
    <location>
        <begin position="297"/>
        <end position="315"/>
    </location>
</feature>
<feature type="transmembrane region" description="Helical" evidence="6">
    <location>
        <begin position="37"/>
        <end position="58"/>
    </location>
</feature>
<feature type="transmembrane region" description="Helical" evidence="6">
    <location>
        <begin position="98"/>
        <end position="118"/>
    </location>
</feature>
<dbReference type="Pfam" id="PF00892">
    <property type="entry name" value="EamA"/>
    <property type="match status" value="2"/>
</dbReference>
<evidence type="ECO:0000313" key="8">
    <source>
        <dbReference type="EMBL" id="KAF5726761.1"/>
    </source>
</evidence>
<dbReference type="GO" id="GO:0016020">
    <property type="term" value="C:membrane"/>
    <property type="evidence" value="ECO:0007669"/>
    <property type="project" value="UniProtKB-SubCell"/>
</dbReference>
<feature type="transmembrane region" description="Helical" evidence="6">
    <location>
        <begin position="207"/>
        <end position="229"/>
    </location>
</feature>
<evidence type="ECO:0000256" key="6">
    <source>
        <dbReference type="RuleBase" id="RU363077"/>
    </source>
</evidence>
<dbReference type="GO" id="GO:0022857">
    <property type="term" value="F:transmembrane transporter activity"/>
    <property type="evidence" value="ECO:0007669"/>
    <property type="project" value="InterPro"/>
</dbReference>
<feature type="transmembrane region" description="Helical" evidence="6">
    <location>
        <begin position="130"/>
        <end position="150"/>
    </location>
</feature>
<evidence type="ECO:0000256" key="5">
    <source>
        <dbReference type="ARBA" id="ARBA00023136"/>
    </source>
</evidence>
<dbReference type="SUPFAM" id="SSF103481">
    <property type="entry name" value="Multidrug resistance efflux transporter EmrE"/>
    <property type="match status" value="2"/>
</dbReference>
<dbReference type="InterPro" id="IPR037185">
    <property type="entry name" value="EmrE-like"/>
</dbReference>
<dbReference type="InterPro" id="IPR030184">
    <property type="entry name" value="WAT1-related"/>
</dbReference>
<feature type="transmembrane region" description="Helical" evidence="6">
    <location>
        <begin position="70"/>
        <end position="92"/>
    </location>
</feature>
<comment type="similarity">
    <text evidence="2 6">Belongs to the drug/metabolite transporter (DMT) superfamily. Plant drug/metabolite exporter (P-DME) (TC 2.A.7.4) family.</text>
</comment>
<feature type="transmembrane region" description="Helical" evidence="6">
    <location>
        <begin position="175"/>
        <end position="195"/>
    </location>
</feature>
<keyword evidence="3 6" id="KW-0812">Transmembrane</keyword>
<dbReference type="AlphaFoldDB" id="A0A7J7BY19"/>
<proteinExistence type="inferred from homology"/>
<feature type="domain" description="EamA" evidence="7">
    <location>
        <begin position="177"/>
        <end position="315"/>
    </location>
</feature>
<sequence>MEGKVALPFVGMVLAECAQVGLMIVSKLAMSKGMSNLVFVFYSNALASLVLLPLSLLFRRRELPPLTFKIFGGFFLLGLLGCLAQVFGYAGINYSSPTLGTAMLNLVPGFTFVFAISFRMEKLDWRTSTSLAKLMGTIVSISGAFIVTYWKGPSLLRTVSSLNLLNQLVSQESNWIIGGLLLALDCLMTSAWVILQALVLKKYPSELVVVFYYCFFVAIQSFIVCLFVEREPGAWSLVPDVKLIAVLYSGVFGSAFQVGICTWCLRKTGPVFISMFKPLGIVIAVVVGVVFQGDYFYLGSLVGATVIVIGFYAVMWGKAKEEKTRADSGLRSLESSSRKVPLLQGSIEEI</sequence>
<dbReference type="Proteomes" id="UP000593562">
    <property type="component" value="Unassembled WGS sequence"/>
</dbReference>
<feature type="transmembrane region" description="Helical" evidence="6">
    <location>
        <begin position="7"/>
        <end position="25"/>
    </location>
</feature>
<organism evidence="8 9">
    <name type="scientific">Tripterygium wilfordii</name>
    <name type="common">Thunder God vine</name>
    <dbReference type="NCBI Taxonomy" id="458696"/>
    <lineage>
        <taxon>Eukaryota</taxon>
        <taxon>Viridiplantae</taxon>
        <taxon>Streptophyta</taxon>
        <taxon>Embryophyta</taxon>
        <taxon>Tracheophyta</taxon>
        <taxon>Spermatophyta</taxon>
        <taxon>Magnoliopsida</taxon>
        <taxon>eudicotyledons</taxon>
        <taxon>Gunneridae</taxon>
        <taxon>Pentapetalae</taxon>
        <taxon>rosids</taxon>
        <taxon>fabids</taxon>
        <taxon>Celastrales</taxon>
        <taxon>Celastraceae</taxon>
        <taxon>Tripterygium</taxon>
    </lineage>
</organism>